<evidence type="ECO:0000313" key="2">
    <source>
        <dbReference type="EMBL" id="KAK8872584.1"/>
    </source>
</evidence>
<dbReference type="InterPro" id="IPR045518">
    <property type="entry name" value="2EXR"/>
</dbReference>
<dbReference type="EMBL" id="JAPCWZ010000003">
    <property type="protein sequence ID" value="KAK8872584.1"/>
    <property type="molecule type" value="Genomic_DNA"/>
</dbReference>
<evidence type="ECO:0000313" key="3">
    <source>
        <dbReference type="Proteomes" id="UP001390339"/>
    </source>
</evidence>
<dbReference type="Proteomes" id="UP001390339">
    <property type="component" value="Unassembled WGS sequence"/>
</dbReference>
<reference evidence="2 3" key="1">
    <citation type="journal article" date="2024" name="IMA Fungus">
        <title>Apiospora arundinis, a panoply of carbohydrate-active enzymes and secondary metabolites.</title>
        <authorList>
            <person name="Sorensen T."/>
            <person name="Petersen C."/>
            <person name="Muurmann A.T."/>
            <person name="Christiansen J.V."/>
            <person name="Brundto M.L."/>
            <person name="Overgaard C.K."/>
            <person name="Boysen A.T."/>
            <person name="Wollenberg R.D."/>
            <person name="Larsen T.O."/>
            <person name="Sorensen J.L."/>
            <person name="Nielsen K.L."/>
            <person name="Sondergaard T.E."/>
        </authorList>
    </citation>
    <scope>NUCLEOTIDE SEQUENCE [LARGE SCALE GENOMIC DNA]</scope>
    <source>
        <strain evidence="2 3">AAU 773</strain>
    </source>
</reference>
<feature type="domain" description="2EXR" evidence="1">
    <location>
        <begin position="6"/>
        <end position="96"/>
    </location>
</feature>
<protein>
    <recommendedName>
        <fullName evidence="1">2EXR domain-containing protein</fullName>
    </recommendedName>
</protein>
<keyword evidence="3" id="KW-1185">Reference proteome</keyword>
<accession>A0ABR2J463</accession>
<gene>
    <name evidence="2" type="ORF">PGQ11_003098</name>
</gene>
<name>A0ABR2J463_9PEZI</name>
<sequence>MSPKAFPQFSGFPPEIRIMVWHEFIQIEAANRLVFLVEGRDPDRDDSGKFYRSRGSVMSNSMRMLPSRWLVSPLFSVSRQARAIALEHYPMRIDIFDQPDLPFKYRWCDPLRMDSKYSLQEREARKDTWVRPCSAMPRLERPRPRCEFHRNPGWYRRQDQSEAVEWDVASDIVLGLDVWEPGGVDWAVRRGCVYLNAATDRFTEQHSLMTDRPLGLRALSDALLDFKNHAIPFDLLDVLERRRPAPLRYASAALPKTGVLDRVRNVVFAKDPEPNGVAADGRVVVDATWVARHSPQALGPEGCSWTFDASKRVNRTFFDDVEDKGAGHLLLRKVITEAIESESEYDRALCE</sequence>
<comment type="caution">
    <text evidence="2">The sequence shown here is derived from an EMBL/GenBank/DDBJ whole genome shotgun (WGS) entry which is preliminary data.</text>
</comment>
<organism evidence="2 3">
    <name type="scientific">Apiospora arundinis</name>
    <dbReference type="NCBI Taxonomy" id="335852"/>
    <lineage>
        <taxon>Eukaryota</taxon>
        <taxon>Fungi</taxon>
        <taxon>Dikarya</taxon>
        <taxon>Ascomycota</taxon>
        <taxon>Pezizomycotina</taxon>
        <taxon>Sordariomycetes</taxon>
        <taxon>Xylariomycetidae</taxon>
        <taxon>Amphisphaeriales</taxon>
        <taxon>Apiosporaceae</taxon>
        <taxon>Apiospora</taxon>
    </lineage>
</organism>
<proteinExistence type="predicted"/>
<dbReference type="Pfam" id="PF20150">
    <property type="entry name" value="2EXR"/>
    <property type="match status" value="1"/>
</dbReference>
<evidence type="ECO:0000259" key="1">
    <source>
        <dbReference type="Pfam" id="PF20150"/>
    </source>
</evidence>